<evidence type="ECO:0000256" key="4">
    <source>
        <dbReference type="PIRNR" id="PIRNR006181"/>
    </source>
</evidence>
<name>A0A1H3AUG1_9FIRM</name>
<organism evidence="6 7">
    <name type="scientific">Tepidimicrobium xylanilyticum</name>
    <dbReference type="NCBI Taxonomy" id="1123352"/>
    <lineage>
        <taxon>Bacteria</taxon>
        <taxon>Bacillati</taxon>
        <taxon>Bacillota</taxon>
        <taxon>Tissierellia</taxon>
        <taxon>Tissierellales</taxon>
        <taxon>Tepidimicrobiaceae</taxon>
        <taxon>Tepidimicrobium</taxon>
    </lineage>
</organism>
<dbReference type="CDD" id="cd00002">
    <property type="entry name" value="YbaK_deacylase"/>
    <property type="match status" value="1"/>
</dbReference>
<dbReference type="NCBIfam" id="TIGR00011">
    <property type="entry name" value="YbaK_EbsC"/>
    <property type="match status" value="1"/>
</dbReference>
<evidence type="ECO:0000313" key="6">
    <source>
        <dbReference type="EMBL" id="SDX33273.1"/>
    </source>
</evidence>
<dbReference type="Pfam" id="PF04073">
    <property type="entry name" value="tRNA_edit"/>
    <property type="match status" value="1"/>
</dbReference>
<protein>
    <recommendedName>
        <fullName evidence="4">Cys-tRNA(Pro)/Cys-tRNA(Cys) deacylase</fullName>
        <ecNumber evidence="4">4.2.-.-</ecNumber>
    </recommendedName>
</protein>
<comment type="similarity">
    <text evidence="1 4">Belongs to the prolyl-tRNA editing family. YbaK/EbsC subfamily.</text>
</comment>
<dbReference type="GO" id="GO:0006412">
    <property type="term" value="P:translation"/>
    <property type="evidence" value="ECO:0007669"/>
    <property type="project" value="UniProtKB-KW"/>
</dbReference>
<keyword evidence="3 4" id="KW-0456">Lyase</keyword>
<dbReference type="InterPro" id="IPR036754">
    <property type="entry name" value="YbaK/aa-tRNA-synt-asso_dom_sf"/>
</dbReference>
<dbReference type="GO" id="GO:0016829">
    <property type="term" value="F:lyase activity"/>
    <property type="evidence" value="ECO:0007669"/>
    <property type="project" value="UniProtKB-KW"/>
</dbReference>
<dbReference type="AlphaFoldDB" id="A0A1H3AUG1"/>
<dbReference type="Gene3D" id="3.90.960.10">
    <property type="entry name" value="YbaK/aminoacyl-tRNA synthetase-associated domain"/>
    <property type="match status" value="1"/>
</dbReference>
<keyword evidence="2 4" id="KW-0648">Protein biosynthesis</keyword>
<dbReference type="EC" id="4.2.-.-" evidence="4"/>
<evidence type="ECO:0000256" key="3">
    <source>
        <dbReference type="ARBA" id="ARBA00023239"/>
    </source>
</evidence>
<proteinExistence type="inferred from homology"/>
<evidence type="ECO:0000313" key="7">
    <source>
        <dbReference type="Proteomes" id="UP000198828"/>
    </source>
</evidence>
<dbReference type="PANTHER" id="PTHR30411">
    <property type="entry name" value="CYTOPLASMIC PROTEIN"/>
    <property type="match status" value="1"/>
</dbReference>
<evidence type="ECO:0000259" key="5">
    <source>
        <dbReference type="Pfam" id="PF04073"/>
    </source>
</evidence>
<dbReference type="PIRSF" id="PIRSF006181">
    <property type="entry name" value="EbsC_YbaK"/>
    <property type="match status" value="1"/>
</dbReference>
<dbReference type="SUPFAM" id="SSF55826">
    <property type="entry name" value="YbaK/ProRS associated domain"/>
    <property type="match status" value="1"/>
</dbReference>
<dbReference type="GO" id="GO:0002161">
    <property type="term" value="F:aminoacyl-tRNA deacylase activity"/>
    <property type="evidence" value="ECO:0007669"/>
    <property type="project" value="InterPro"/>
</dbReference>
<feature type="domain" description="YbaK/aminoacyl-tRNA synthetase-associated" evidence="5">
    <location>
        <begin position="36"/>
        <end position="146"/>
    </location>
</feature>
<dbReference type="Proteomes" id="UP000198828">
    <property type="component" value="Unassembled WGS sequence"/>
</dbReference>
<gene>
    <name evidence="6" type="ORF">SAMN05660923_02139</name>
</gene>
<dbReference type="EMBL" id="FNNG01000009">
    <property type="protein sequence ID" value="SDX33273.1"/>
    <property type="molecule type" value="Genomic_DNA"/>
</dbReference>
<keyword evidence="7" id="KW-1185">Reference proteome</keyword>
<dbReference type="InterPro" id="IPR007214">
    <property type="entry name" value="YbaK/aa-tRNA-synth-assoc-dom"/>
</dbReference>
<sequence>MSHVKTNAMRILDSNNIKYSIITYDTKDKNIDGLSVAKKINRKPEEVFKTLVTQGNTGQLYVFIIPVAEELNLKKAARVSGEKKLDMIPVKDIPKYTGYVRGGCSPIGMKKAYPTFIHESAMQLDTIIVSGGKIGVQIELNPRDLQLITGAKIQKFIKLRE</sequence>
<evidence type="ECO:0000256" key="2">
    <source>
        <dbReference type="ARBA" id="ARBA00022917"/>
    </source>
</evidence>
<dbReference type="OrthoDB" id="9809296at2"/>
<dbReference type="InterPro" id="IPR004369">
    <property type="entry name" value="Prolyl-tRNA_editing_YbaK/EbsC"/>
</dbReference>
<reference evidence="6 7" key="1">
    <citation type="submission" date="2016-10" db="EMBL/GenBank/DDBJ databases">
        <authorList>
            <person name="de Groot N.N."/>
        </authorList>
    </citation>
    <scope>NUCLEOTIDE SEQUENCE [LARGE SCALE GENOMIC DNA]</scope>
    <source>
        <strain evidence="6 7">DSM 23310</strain>
    </source>
</reference>
<evidence type="ECO:0000256" key="1">
    <source>
        <dbReference type="ARBA" id="ARBA00009798"/>
    </source>
</evidence>
<accession>A0A1H3AUG1</accession>
<dbReference type="PANTHER" id="PTHR30411:SF0">
    <property type="entry name" value="CYS-TRNA(PRO)_CYS-TRNA(CYS) DEACYLASE YBAK"/>
    <property type="match status" value="1"/>
</dbReference>
<dbReference type="RefSeq" id="WP_093753537.1">
    <property type="nucleotide sequence ID" value="NZ_BSYN01000008.1"/>
</dbReference>